<evidence type="ECO:0000256" key="2">
    <source>
        <dbReference type="ARBA" id="ARBA00022692"/>
    </source>
</evidence>
<proteinExistence type="predicted"/>
<reference evidence="6" key="1">
    <citation type="journal article" date="2023" name="Int. J. Syst. Evol. Microbiol.">
        <title>&lt;i&gt;Clostridium folliculivorans&lt;/i&gt; sp. nov., isolated from soil samples of an organic paddy in Japan.</title>
        <authorList>
            <person name="Tazawa J."/>
            <person name="Kobayashi H."/>
            <person name="Tanizawa Y."/>
            <person name="Uchino A."/>
            <person name="Tanaka F."/>
            <person name="Urashima Y."/>
            <person name="Miura S."/>
            <person name="Sakamoto M."/>
            <person name="Ohkuma M."/>
            <person name="Tohno M."/>
        </authorList>
    </citation>
    <scope>NUCLEOTIDE SEQUENCE</scope>
    <source>
        <strain evidence="6">D1-1</strain>
    </source>
</reference>
<name>A0A9W5Y4G0_9CLOT</name>
<keyword evidence="3 5" id="KW-1133">Transmembrane helix</keyword>
<dbReference type="Proteomes" id="UP001057868">
    <property type="component" value="Unassembled WGS sequence"/>
</dbReference>
<dbReference type="AlphaFoldDB" id="A0A9W5Y4G0"/>
<keyword evidence="7" id="KW-1185">Reference proteome</keyword>
<evidence type="ECO:0000256" key="1">
    <source>
        <dbReference type="ARBA" id="ARBA00004141"/>
    </source>
</evidence>
<evidence type="ECO:0000313" key="7">
    <source>
        <dbReference type="Proteomes" id="UP001057868"/>
    </source>
</evidence>
<comment type="caution">
    <text evidence="6">The sequence shown here is derived from an EMBL/GenBank/DDBJ whole genome shotgun (WGS) entry which is preliminary data.</text>
</comment>
<keyword evidence="4 5" id="KW-0472">Membrane</keyword>
<evidence type="ECO:0000313" key="6">
    <source>
        <dbReference type="EMBL" id="GKU26380.1"/>
    </source>
</evidence>
<gene>
    <name evidence="6" type="ORF">CFOLD11_32070</name>
</gene>
<accession>A0A9W5Y4G0</accession>
<dbReference type="NCBIfam" id="TIGR01593">
    <property type="entry name" value="holin_tox_secr"/>
    <property type="match status" value="1"/>
</dbReference>
<protein>
    <recommendedName>
        <fullName evidence="8">Holin</fullName>
    </recommendedName>
</protein>
<keyword evidence="2 5" id="KW-0812">Transmembrane</keyword>
<evidence type="ECO:0000256" key="4">
    <source>
        <dbReference type="ARBA" id="ARBA00023136"/>
    </source>
</evidence>
<comment type="subcellular location">
    <subcellularLocation>
        <location evidence="1">Membrane</location>
        <topology evidence="1">Multi-pass membrane protein</topology>
    </subcellularLocation>
</comment>
<evidence type="ECO:0000256" key="3">
    <source>
        <dbReference type="ARBA" id="ARBA00022989"/>
    </source>
</evidence>
<dbReference type="GO" id="GO:0016020">
    <property type="term" value="C:membrane"/>
    <property type="evidence" value="ECO:0007669"/>
    <property type="project" value="UniProtKB-SubCell"/>
</dbReference>
<evidence type="ECO:0000256" key="5">
    <source>
        <dbReference type="SAM" id="Phobius"/>
    </source>
</evidence>
<organism evidence="6 7">
    <name type="scientific">Clostridium folliculivorans</name>
    <dbReference type="NCBI Taxonomy" id="2886038"/>
    <lineage>
        <taxon>Bacteria</taxon>
        <taxon>Bacillati</taxon>
        <taxon>Bacillota</taxon>
        <taxon>Clostridia</taxon>
        <taxon>Eubacteriales</taxon>
        <taxon>Clostridiaceae</taxon>
        <taxon>Clostridium</taxon>
    </lineage>
</organism>
<evidence type="ECO:0008006" key="8">
    <source>
        <dbReference type="Google" id="ProtNLM"/>
    </source>
</evidence>
<dbReference type="Pfam" id="PF05105">
    <property type="entry name" value="Phage_holin_4_1"/>
    <property type="match status" value="1"/>
</dbReference>
<dbReference type="EMBL" id="BQXY01000005">
    <property type="protein sequence ID" value="GKU26380.1"/>
    <property type="molecule type" value="Genomic_DNA"/>
</dbReference>
<feature type="transmembrane region" description="Helical" evidence="5">
    <location>
        <begin position="33"/>
        <end position="53"/>
    </location>
</feature>
<sequence>MVLIAFMILDYTTGVIKAYINKIISSDVGLKGIARKSVIFIVLIVAVLLDKLLNTGTWVFRTLVCYFYIANEGISLLENCVELGLPVPEQLQDALVQLKDGNRKEMKNNNEEAR</sequence>
<dbReference type="InterPro" id="IPR006480">
    <property type="entry name" value="Phage_holin_4_1"/>
</dbReference>